<protein>
    <submittedName>
        <fullName evidence="1">Uncharacterized protein</fullName>
    </submittedName>
</protein>
<sequence length="81" mass="8255">MLTLLAGAFAPSLARAFVRAVDRARPLGGDLAPELDVLLRWVGACAEHPVRLGLAAGLVVLAIDFPGGPVPDEASVRGSPG</sequence>
<evidence type="ECO:0000313" key="2">
    <source>
        <dbReference type="Proteomes" id="UP000319342"/>
    </source>
</evidence>
<dbReference type="Proteomes" id="UP000319342">
    <property type="component" value="Chromosome"/>
</dbReference>
<accession>A0A518CVR8</accession>
<organism evidence="1 2">
    <name type="scientific">Rohdeia mirabilis</name>
    <dbReference type="NCBI Taxonomy" id="2528008"/>
    <lineage>
        <taxon>Bacteria</taxon>
        <taxon>Pseudomonadati</taxon>
        <taxon>Planctomycetota</taxon>
        <taxon>Planctomycetia</taxon>
        <taxon>Planctomycetia incertae sedis</taxon>
        <taxon>Rohdeia</taxon>
    </lineage>
</organism>
<proteinExistence type="predicted"/>
<name>A0A518CVR8_9BACT</name>
<reference evidence="1 2" key="1">
    <citation type="submission" date="2019-02" db="EMBL/GenBank/DDBJ databases">
        <title>Deep-cultivation of Planctomycetes and their phenomic and genomic characterization uncovers novel biology.</title>
        <authorList>
            <person name="Wiegand S."/>
            <person name="Jogler M."/>
            <person name="Boedeker C."/>
            <person name="Pinto D."/>
            <person name="Vollmers J."/>
            <person name="Rivas-Marin E."/>
            <person name="Kohn T."/>
            <person name="Peeters S.H."/>
            <person name="Heuer A."/>
            <person name="Rast P."/>
            <person name="Oberbeckmann S."/>
            <person name="Bunk B."/>
            <person name="Jeske O."/>
            <person name="Meyerdierks A."/>
            <person name="Storesund J.E."/>
            <person name="Kallscheuer N."/>
            <person name="Luecker S."/>
            <person name="Lage O.M."/>
            <person name="Pohl T."/>
            <person name="Merkel B.J."/>
            <person name="Hornburger P."/>
            <person name="Mueller R.-W."/>
            <person name="Bruemmer F."/>
            <person name="Labrenz M."/>
            <person name="Spormann A.M."/>
            <person name="Op den Camp H."/>
            <person name="Overmann J."/>
            <person name="Amann R."/>
            <person name="Jetten M.S.M."/>
            <person name="Mascher T."/>
            <person name="Medema M.H."/>
            <person name="Devos D.P."/>
            <person name="Kaster A.-K."/>
            <person name="Ovreas L."/>
            <person name="Rohde M."/>
            <person name="Galperin M.Y."/>
            <person name="Jogler C."/>
        </authorList>
    </citation>
    <scope>NUCLEOTIDE SEQUENCE [LARGE SCALE GENOMIC DNA]</scope>
    <source>
        <strain evidence="1 2">Pla163</strain>
    </source>
</reference>
<keyword evidence="2" id="KW-1185">Reference proteome</keyword>
<dbReference type="EMBL" id="CP036290">
    <property type="protein sequence ID" value="QDU83321.1"/>
    <property type="molecule type" value="Genomic_DNA"/>
</dbReference>
<evidence type="ECO:0000313" key="1">
    <source>
        <dbReference type="EMBL" id="QDU83321.1"/>
    </source>
</evidence>
<dbReference type="AlphaFoldDB" id="A0A518CVR8"/>
<gene>
    <name evidence="1" type="ORF">Pla163_04200</name>
</gene>